<dbReference type="KEGG" id="ans:ArsFIN_46210"/>
<dbReference type="GeneID" id="39752186"/>
<geneLocation type="plasmid" evidence="4">
    <name>parsfin4</name>
</geneLocation>
<dbReference type="EMBL" id="CP038616">
    <property type="protein sequence ID" value="QBY46010.1"/>
    <property type="molecule type" value="Genomic_DNA"/>
</dbReference>
<proteinExistence type="predicted"/>
<reference evidence="1 4" key="1">
    <citation type="submission" date="2019-03" db="EMBL/GenBank/DDBJ databases">
        <title>Long-read sequencing reveals hyperdense prophage content in a complex bacterial symbiont genome.</title>
        <authorList>
            <person name="Frost C.L."/>
            <person name="Siozios S."/>
            <person name="Nadal-Jimenez P."/>
            <person name="Brockhurst M.A."/>
            <person name="King K.C."/>
            <person name="Darby A.C."/>
            <person name="Hurst G.D.D."/>
        </authorList>
    </citation>
    <scope>NUCLEOTIDE SEQUENCE [LARGE SCALE GENOMIC DNA]</scope>
    <source>
        <strain evidence="1 4">FIN</strain>
        <plasmid evidence="4">parsfin3</plasmid>
        <plasmid evidence="1">pArsFIN3</plasmid>
        <plasmid evidence="2">pArsFIN4</plasmid>
        <plasmid evidence="4">parsfin4</plasmid>
    </source>
</reference>
<dbReference type="Proteomes" id="UP001177592">
    <property type="component" value="Plasmid paNv_CAN4"/>
</dbReference>
<geneLocation type="plasmid" evidence="4">
    <name>parsfin3</name>
</geneLocation>
<dbReference type="EMBL" id="CP123527">
    <property type="protein sequence ID" value="WGM08527.1"/>
    <property type="molecule type" value="Genomic_DNA"/>
</dbReference>
<keyword evidence="1" id="KW-0614">Plasmid</keyword>
<evidence type="ECO:0000313" key="3">
    <source>
        <dbReference type="EMBL" id="WGM08527.1"/>
    </source>
</evidence>
<protein>
    <submittedName>
        <fullName evidence="1">Uncharacterized protein</fullName>
    </submittedName>
</protein>
<reference evidence="3" key="2">
    <citation type="submission" date="2023-04" db="EMBL/GenBank/DDBJ databases">
        <title>Genome dynamics across the evolutionary transition to endosymbiosis.</title>
        <authorList>
            <person name="Siozios S."/>
            <person name="Nadal-Jimenez P."/>
            <person name="Azagi T."/>
            <person name="Sprong H."/>
            <person name="Frost C.L."/>
            <person name="Parratt S.R."/>
            <person name="Taylor G."/>
            <person name="Brettell L."/>
            <person name="Lew K.C."/>
            <person name="Croft L."/>
            <person name="King K.C."/>
            <person name="Brockhurst M.A."/>
            <person name="Hypsa V."/>
            <person name="Novakova E."/>
            <person name="Darby A.C."/>
            <person name="Hurst G.D.D."/>
        </authorList>
    </citation>
    <scope>NUCLEOTIDE SEQUENCE</scope>
    <source>
        <strain evidence="3">ANv_CAN</strain>
        <plasmid evidence="3">paNv_CAN4</plasmid>
    </source>
</reference>
<accession>A0A4P7L0G6</accession>
<dbReference type="KEGG" id="ans:ArsFIN_45270"/>
<sequence>MSLYPYRITEVYDFSTNKSLEEYHLQPYMSHMGKISPKLENGILTLSEHTAVIIKALPLIVGNKYRIVLKNASGNVVFSQNNSRYFGFMENLKNEDVNVEWQIEPNIYADGVKEKLYIHAGSTTLSFSGYEIGEWVD</sequence>
<evidence type="ECO:0000313" key="5">
    <source>
        <dbReference type="Proteomes" id="UP001177592"/>
    </source>
</evidence>
<geneLocation type="plasmid" evidence="3 5">
    <name>paNv_CAN4</name>
</geneLocation>
<dbReference type="EMBL" id="CP038615">
    <property type="protein sequence ID" value="QBY45916.1"/>
    <property type="molecule type" value="Genomic_DNA"/>
</dbReference>
<keyword evidence="5" id="KW-1185">Reference proteome</keyword>
<dbReference type="AlphaFoldDB" id="A0A4P7L0G6"/>
<evidence type="ECO:0000313" key="1">
    <source>
        <dbReference type="EMBL" id="QBY45916.1"/>
    </source>
</evidence>
<evidence type="ECO:0000313" key="2">
    <source>
        <dbReference type="EMBL" id="QBY46010.1"/>
    </source>
</evidence>
<gene>
    <name evidence="1" type="ORF">ArsFIN_45270</name>
    <name evidence="2" type="ORF">ArsFIN_46210</name>
    <name evidence="3" type="ORF">QE258_24280</name>
</gene>
<dbReference type="Proteomes" id="UP000295134">
    <property type="component" value="Plasmid pArsFIN3"/>
</dbReference>
<name>A0A4P7L0G6_9GAMM</name>
<geneLocation type="plasmid" evidence="1">
    <name>pArsFIN3</name>
</geneLocation>
<dbReference type="RefSeq" id="WP_135678499.1">
    <property type="nucleotide sequence ID" value="NZ_CP038615.1"/>
</dbReference>
<geneLocation type="plasmid" evidence="2">
    <name>pArsFIN4</name>
</geneLocation>
<evidence type="ECO:0000313" key="4">
    <source>
        <dbReference type="Proteomes" id="UP000295134"/>
    </source>
</evidence>
<organism evidence="1 4">
    <name type="scientific">Arsenophonus nasoniae</name>
    <name type="common">son-killer infecting Nasonia vitripennis</name>
    <dbReference type="NCBI Taxonomy" id="638"/>
    <lineage>
        <taxon>Bacteria</taxon>
        <taxon>Pseudomonadati</taxon>
        <taxon>Pseudomonadota</taxon>
        <taxon>Gammaproteobacteria</taxon>
        <taxon>Enterobacterales</taxon>
        <taxon>Morganellaceae</taxon>
        <taxon>Arsenophonus</taxon>
    </lineage>
</organism>
<dbReference type="Proteomes" id="UP000295134">
    <property type="component" value="Plasmid pArsFIN4"/>
</dbReference>